<evidence type="ECO:0000256" key="2">
    <source>
        <dbReference type="ARBA" id="ARBA00022797"/>
    </source>
</evidence>
<dbReference type="Gene3D" id="3.30.450.20">
    <property type="entry name" value="PAS domain"/>
    <property type="match status" value="1"/>
</dbReference>
<organism evidence="7 8">
    <name type="scientific">Peribacillus faecalis</name>
    <dbReference type="NCBI Taxonomy" id="2772559"/>
    <lineage>
        <taxon>Bacteria</taxon>
        <taxon>Bacillati</taxon>
        <taxon>Bacillota</taxon>
        <taxon>Bacilli</taxon>
        <taxon>Bacillales</taxon>
        <taxon>Bacillaceae</taxon>
        <taxon>Peribacillus</taxon>
    </lineage>
</organism>
<dbReference type="InterPro" id="IPR035965">
    <property type="entry name" value="PAS-like_dom_sf"/>
</dbReference>
<dbReference type="PANTHER" id="PTHR32071">
    <property type="entry name" value="TRANSCRIPTIONAL REGULATORY PROTEIN"/>
    <property type="match status" value="1"/>
</dbReference>
<gene>
    <name evidence="7" type="ORF">IEO70_02430</name>
</gene>
<dbReference type="InterPro" id="IPR025662">
    <property type="entry name" value="Sigma_54_int_dom_ATP-bd_1"/>
</dbReference>
<dbReference type="Pfam" id="PF00158">
    <property type="entry name" value="Sigma54_activat"/>
    <property type="match status" value="1"/>
</dbReference>
<dbReference type="EMBL" id="JACXSI010000004">
    <property type="protein sequence ID" value="MBD3107209.1"/>
    <property type="molecule type" value="Genomic_DNA"/>
</dbReference>
<evidence type="ECO:0000256" key="3">
    <source>
        <dbReference type="ARBA" id="ARBA00022840"/>
    </source>
</evidence>
<dbReference type="FunFam" id="3.40.50.300:FF:000006">
    <property type="entry name" value="DNA-binding transcriptional regulator NtrC"/>
    <property type="match status" value="1"/>
</dbReference>
<dbReference type="SUPFAM" id="SSF52540">
    <property type="entry name" value="P-loop containing nucleoside triphosphate hydrolases"/>
    <property type="match status" value="1"/>
</dbReference>
<comment type="caution">
    <text evidence="7">The sequence shown here is derived from an EMBL/GenBank/DDBJ whole genome shotgun (WGS) entry which is preliminary data.</text>
</comment>
<dbReference type="GO" id="GO:0005524">
    <property type="term" value="F:ATP binding"/>
    <property type="evidence" value="ECO:0007669"/>
    <property type="project" value="UniProtKB-KW"/>
</dbReference>
<dbReference type="Pfam" id="PF00989">
    <property type="entry name" value="PAS"/>
    <property type="match status" value="1"/>
</dbReference>
<dbReference type="Gene3D" id="1.10.10.60">
    <property type="entry name" value="Homeodomain-like"/>
    <property type="match status" value="1"/>
</dbReference>
<dbReference type="InterPro" id="IPR027417">
    <property type="entry name" value="P-loop_NTPase"/>
</dbReference>
<dbReference type="InterPro" id="IPR058031">
    <property type="entry name" value="AAA_lid_NorR"/>
</dbReference>
<evidence type="ECO:0000256" key="1">
    <source>
        <dbReference type="ARBA" id="ARBA00022741"/>
    </source>
</evidence>
<protein>
    <recommendedName>
        <fullName evidence="4">HTH-type transcriptional regulatory protein TyrR</fullName>
    </recommendedName>
</protein>
<dbReference type="PROSITE" id="PS50045">
    <property type="entry name" value="SIGMA54_INTERACT_4"/>
    <property type="match status" value="1"/>
</dbReference>
<dbReference type="NCBIfam" id="TIGR00229">
    <property type="entry name" value="sensory_box"/>
    <property type="match status" value="1"/>
</dbReference>
<dbReference type="InterPro" id="IPR002078">
    <property type="entry name" value="Sigma_54_int"/>
</dbReference>
<dbReference type="PROSITE" id="PS50112">
    <property type="entry name" value="PAS"/>
    <property type="match status" value="1"/>
</dbReference>
<evidence type="ECO:0000256" key="4">
    <source>
        <dbReference type="ARBA" id="ARBA00029500"/>
    </source>
</evidence>
<evidence type="ECO:0000313" key="8">
    <source>
        <dbReference type="Proteomes" id="UP000602076"/>
    </source>
</evidence>
<proteinExistence type="predicted"/>
<keyword evidence="8" id="KW-1185">Reference proteome</keyword>
<keyword evidence="3" id="KW-0067">ATP-binding</keyword>
<dbReference type="GO" id="GO:0006355">
    <property type="term" value="P:regulation of DNA-templated transcription"/>
    <property type="evidence" value="ECO:0007669"/>
    <property type="project" value="InterPro"/>
</dbReference>
<dbReference type="PANTHER" id="PTHR32071:SF57">
    <property type="entry name" value="C4-DICARBOXYLATE TRANSPORT TRANSCRIPTIONAL REGULATORY PROTEIN DCTD"/>
    <property type="match status" value="1"/>
</dbReference>
<sequence length="445" mass="50559">MLQQFINASFDGIAIFDKDGKGVFINDSCAFMTGIPREEFIGNTLANVLQSGLISDSVALQVINKKKAITKIINIKGKDFLITGSPVTDEHSEVHHVILNVRDIAELNKLKMDEILAIALRYKYADIDIDSTEDRELYEKLYHKGVIAKSPAMKTIVKTIKKVAKVKTTVLITGESGTGKEVLLKLIHELSDRSNKPLIKINCAAIPNQLLESELFGYERGAFTGANQRGKRGLFEEADGGTLFLDEIGDMSLDLQAKLLRVLQEFHITRVGGRTSRKVDVRIVSATNKDFKKMVEQNRFREDLYYRLNIIPIHLPPLRERIEDIGPLAHLFLNKINHMYNLHKKFAPGIMHILESYQWPGNIREMEHMIERLAVTLDSDYISWKDLPFVKGGKNHQKMSLKQILHQVEKEIILEKMKELKTTRKTADALGISQSALVKKMQKFQ</sequence>
<dbReference type="CDD" id="cd00130">
    <property type="entry name" value="PAS"/>
    <property type="match status" value="1"/>
</dbReference>
<dbReference type="Proteomes" id="UP000602076">
    <property type="component" value="Unassembled WGS sequence"/>
</dbReference>
<dbReference type="InterPro" id="IPR025943">
    <property type="entry name" value="Sigma_54_int_dom_ATP-bd_2"/>
</dbReference>
<feature type="domain" description="Sigma-54 factor interaction" evidence="5">
    <location>
        <begin position="146"/>
        <end position="375"/>
    </location>
</feature>
<dbReference type="InterPro" id="IPR003593">
    <property type="entry name" value="AAA+_ATPase"/>
</dbReference>
<evidence type="ECO:0000259" key="5">
    <source>
        <dbReference type="PROSITE" id="PS50045"/>
    </source>
</evidence>
<dbReference type="Pfam" id="PF18024">
    <property type="entry name" value="HTH_50"/>
    <property type="match status" value="1"/>
</dbReference>
<evidence type="ECO:0000313" key="7">
    <source>
        <dbReference type="EMBL" id="MBD3107209.1"/>
    </source>
</evidence>
<evidence type="ECO:0000259" key="6">
    <source>
        <dbReference type="PROSITE" id="PS50112"/>
    </source>
</evidence>
<dbReference type="SUPFAM" id="SSF55785">
    <property type="entry name" value="PYP-like sensor domain (PAS domain)"/>
    <property type="match status" value="1"/>
</dbReference>
<dbReference type="InterPro" id="IPR000014">
    <property type="entry name" value="PAS"/>
</dbReference>
<dbReference type="InterPro" id="IPR013767">
    <property type="entry name" value="PAS_fold"/>
</dbReference>
<dbReference type="Pfam" id="PF25601">
    <property type="entry name" value="AAA_lid_14"/>
    <property type="match status" value="1"/>
</dbReference>
<dbReference type="InterPro" id="IPR030828">
    <property type="entry name" value="HTH_TyrR"/>
</dbReference>
<reference evidence="7" key="1">
    <citation type="submission" date="2020-09" db="EMBL/GenBank/DDBJ databases">
        <title>Bacillus faecalis sp. nov., a moderately halophilic bacterium isolated from cow faeces.</title>
        <authorList>
            <person name="Jiang L."/>
            <person name="Lee J."/>
        </authorList>
    </citation>
    <scope>NUCLEOTIDE SEQUENCE</scope>
    <source>
        <strain evidence="7">AGMB 02131</strain>
    </source>
</reference>
<feature type="domain" description="PAS" evidence="6">
    <location>
        <begin position="1"/>
        <end position="45"/>
    </location>
</feature>
<dbReference type="SUPFAM" id="SSF46689">
    <property type="entry name" value="Homeodomain-like"/>
    <property type="match status" value="1"/>
</dbReference>
<dbReference type="PROSITE" id="PS00676">
    <property type="entry name" value="SIGMA54_INTERACT_2"/>
    <property type="match status" value="1"/>
</dbReference>
<dbReference type="Gene3D" id="3.40.50.300">
    <property type="entry name" value="P-loop containing nucleotide triphosphate hydrolases"/>
    <property type="match status" value="1"/>
</dbReference>
<dbReference type="PROSITE" id="PS00675">
    <property type="entry name" value="SIGMA54_INTERACT_1"/>
    <property type="match status" value="1"/>
</dbReference>
<dbReference type="GO" id="GO:0003677">
    <property type="term" value="F:DNA binding"/>
    <property type="evidence" value="ECO:0007669"/>
    <property type="project" value="UniProtKB-KW"/>
</dbReference>
<dbReference type="Gene3D" id="1.10.8.60">
    <property type="match status" value="1"/>
</dbReference>
<dbReference type="InterPro" id="IPR009057">
    <property type="entry name" value="Homeodomain-like_sf"/>
</dbReference>
<keyword evidence="1" id="KW-0547">Nucleotide-binding</keyword>
<name>A0A927CU27_9BACI</name>
<dbReference type="CDD" id="cd00009">
    <property type="entry name" value="AAA"/>
    <property type="match status" value="1"/>
</dbReference>
<dbReference type="SMART" id="SM00382">
    <property type="entry name" value="AAA"/>
    <property type="match status" value="1"/>
</dbReference>
<keyword evidence="2" id="KW-0058">Aromatic hydrocarbons catabolism</keyword>
<dbReference type="AlphaFoldDB" id="A0A927CU27"/>
<accession>A0A927CU27</accession>